<comment type="caution">
    <text evidence="1">The sequence shown here is derived from an EMBL/GenBank/DDBJ whole genome shotgun (WGS) entry which is preliminary data.</text>
</comment>
<name>A0AAN4Q1H3_PSESF</name>
<reference evidence="1 2" key="1">
    <citation type="submission" date="2018-04" db="EMBL/GenBank/DDBJ databases">
        <title>Draft genome sequence of Pseudomonas syringae pv. actinidiae biovar 3 strains isolated from kiwifruit in Kagawa prefecture.</title>
        <authorList>
            <person name="Tabuchi M."/>
            <person name="Saito M."/>
            <person name="Fujiwara S."/>
            <person name="Sasa N."/>
            <person name="Akimitsu K."/>
            <person name="Gomi K."/>
            <person name="Konishi-Sugita S."/>
            <person name="Hamano K."/>
            <person name="Kataoka I."/>
        </authorList>
    </citation>
    <scope>NUCLEOTIDE SEQUENCE [LARGE SCALE GENOMIC DNA]</scope>
    <source>
        <strain evidence="1 2">MAFF212211</strain>
    </source>
</reference>
<protein>
    <submittedName>
        <fullName evidence="1">H+/Cl- antiporter ClcA</fullName>
    </submittedName>
</protein>
<evidence type="ECO:0000313" key="2">
    <source>
        <dbReference type="Proteomes" id="UP000248291"/>
    </source>
</evidence>
<gene>
    <name evidence="1" type="ORF">KPSA3_01389</name>
</gene>
<dbReference type="AlphaFoldDB" id="A0AAN4Q1H3"/>
<sequence length="115" mass="12839">MPYVRHTRSGCSVTCHNQRLGALLVKKVGNDQATLDDKFGGFLAVRNVATVSQIQQGLVGQRLANFIEYGKPANAGIENPDWCIAAWVHRLAHRNIRHVRPAPSRAHTRYRQGRA</sequence>
<dbReference type="Proteomes" id="UP000248291">
    <property type="component" value="Unassembled WGS sequence"/>
</dbReference>
<dbReference type="EMBL" id="BGKA01000051">
    <property type="protein sequence ID" value="GBH15462.1"/>
    <property type="molecule type" value="Genomic_DNA"/>
</dbReference>
<organism evidence="1 2">
    <name type="scientific">Pseudomonas syringae pv. actinidiae</name>
    <dbReference type="NCBI Taxonomy" id="103796"/>
    <lineage>
        <taxon>Bacteria</taxon>
        <taxon>Pseudomonadati</taxon>
        <taxon>Pseudomonadota</taxon>
        <taxon>Gammaproteobacteria</taxon>
        <taxon>Pseudomonadales</taxon>
        <taxon>Pseudomonadaceae</taxon>
        <taxon>Pseudomonas</taxon>
        <taxon>Pseudomonas syringae</taxon>
    </lineage>
</organism>
<accession>A0AAN4Q1H3</accession>
<evidence type="ECO:0000313" key="1">
    <source>
        <dbReference type="EMBL" id="GBH15462.1"/>
    </source>
</evidence>
<proteinExistence type="predicted"/>